<dbReference type="CDD" id="cd00609">
    <property type="entry name" value="AAT_like"/>
    <property type="match status" value="1"/>
</dbReference>
<dbReference type="InterPro" id="IPR036388">
    <property type="entry name" value="WH-like_DNA-bd_sf"/>
</dbReference>
<dbReference type="PANTHER" id="PTHR46577">
    <property type="entry name" value="HTH-TYPE TRANSCRIPTIONAL REGULATORY PROTEIN GABR"/>
    <property type="match status" value="1"/>
</dbReference>
<comment type="caution">
    <text evidence="8">The sequence shown here is derived from an EMBL/GenBank/DDBJ whole genome shotgun (WGS) entry which is preliminary data.</text>
</comment>
<dbReference type="InterPro" id="IPR036390">
    <property type="entry name" value="WH_DNA-bd_sf"/>
</dbReference>
<dbReference type="Gene3D" id="3.40.640.10">
    <property type="entry name" value="Type I PLP-dependent aspartate aminotransferase-like (Major domain)"/>
    <property type="match status" value="1"/>
</dbReference>
<dbReference type="Gene3D" id="3.90.1150.10">
    <property type="entry name" value="Aspartate Aminotransferase, domain 1"/>
    <property type="match status" value="1"/>
</dbReference>
<dbReference type="Gene3D" id="1.10.10.10">
    <property type="entry name" value="Winged helix-like DNA-binding domain superfamily/Winged helix DNA-binding domain"/>
    <property type="match status" value="1"/>
</dbReference>
<accession>A0ABU1PKG6</accession>
<evidence type="ECO:0000256" key="6">
    <source>
        <dbReference type="SAM" id="MobiDB-lite"/>
    </source>
</evidence>
<evidence type="ECO:0000256" key="2">
    <source>
        <dbReference type="ARBA" id="ARBA00022898"/>
    </source>
</evidence>
<keyword evidence="4 8" id="KW-0238">DNA-binding</keyword>
<protein>
    <submittedName>
        <fullName evidence="8">DNA-binding transcriptional MocR family regulator</fullName>
    </submittedName>
</protein>
<dbReference type="PROSITE" id="PS50949">
    <property type="entry name" value="HTH_GNTR"/>
    <property type="match status" value="1"/>
</dbReference>
<dbReference type="SUPFAM" id="SSF46785">
    <property type="entry name" value="Winged helix' DNA-binding domain"/>
    <property type="match status" value="1"/>
</dbReference>
<sequence>MDTSLHLPDLKPALPPAIPESGAESGADVGADVGAHAGAPTVSPEGARQPLYRRLAEHYQGAIQSGTLVAGDRMPSVRDLMRQHQVSLSTALQTLRHMEEGGWLEARPRSGYFVRQPRRSAIRPVQEPKSLMAIDPEQYAGIHEKVSQYIALRQSGAPRIDLSGMTCAPELYAVETLKQAAMRALRDRPELLTSAMPHNGNATFRQAVARRALHHGMRIDHEEVVVTHGCIEALNLALRAVAGPGDTIAVESPTYFGLLQALENLGMKALEIPTSPHTGISVEALELAVRTYGNIKGVVVVPNLQNPLGCIMPDEHKDKLVRLCEELRLPLIEDDAYTELADGNVPPSSLKSRDRSGNVIYCASLNKVLAPGMRLGWMNGGRWHERVKMLKFTHTRANEEWTQVTAADFIASPAYDRHLRRLRQLLKEQRERMAESIAAYFPEGTRLNVPNGGVGLWVELPVQVCSQQMFERALAEGVGVSPGAIFSNSNRYGHFLRICCGHPFTRELDQALRRLGSIGHSLAGQ</sequence>
<evidence type="ECO:0000256" key="5">
    <source>
        <dbReference type="ARBA" id="ARBA00023163"/>
    </source>
</evidence>
<reference evidence="8 9" key="1">
    <citation type="submission" date="2023-07" db="EMBL/GenBank/DDBJ databases">
        <title>Sorghum-associated microbial communities from plants grown in Nebraska, USA.</title>
        <authorList>
            <person name="Schachtman D."/>
        </authorList>
    </citation>
    <scope>NUCLEOTIDE SEQUENCE [LARGE SCALE GENOMIC DNA]</scope>
    <source>
        <strain evidence="8 9">596</strain>
    </source>
</reference>
<dbReference type="RefSeq" id="WP_102664588.1">
    <property type="nucleotide sequence ID" value="NZ_JAVDSJ010000007.1"/>
</dbReference>
<dbReference type="SUPFAM" id="SSF53383">
    <property type="entry name" value="PLP-dependent transferases"/>
    <property type="match status" value="1"/>
</dbReference>
<dbReference type="InterPro" id="IPR000524">
    <property type="entry name" value="Tscrpt_reg_HTH_GntR"/>
</dbReference>
<keyword evidence="2" id="KW-0663">Pyridoxal phosphate</keyword>
<dbReference type="SMART" id="SM00345">
    <property type="entry name" value="HTH_GNTR"/>
    <property type="match status" value="1"/>
</dbReference>
<keyword evidence="5" id="KW-0804">Transcription</keyword>
<evidence type="ECO:0000259" key="7">
    <source>
        <dbReference type="PROSITE" id="PS50949"/>
    </source>
</evidence>
<feature type="region of interest" description="Disordered" evidence="6">
    <location>
        <begin position="1"/>
        <end position="46"/>
    </location>
</feature>
<evidence type="ECO:0000256" key="1">
    <source>
        <dbReference type="ARBA" id="ARBA00005384"/>
    </source>
</evidence>
<dbReference type="Proteomes" id="UP001260715">
    <property type="component" value="Unassembled WGS sequence"/>
</dbReference>
<dbReference type="InterPro" id="IPR015422">
    <property type="entry name" value="PyrdxlP-dep_Trfase_small"/>
</dbReference>
<dbReference type="CDD" id="cd07377">
    <property type="entry name" value="WHTH_GntR"/>
    <property type="match status" value="1"/>
</dbReference>
<dbReference type="Pfam" id="PF00155">
    <property type="entry name" value="Aminotran_1_2"/>
    <property type="match status" value="1"/>
</dbReference>
<dbReference type="GO" id="GO:0003677">
    <property type="term" value="F:DNA binding"/>
    <property type="evidence" value="ECO:0007669"/>
    <property type="project" value="UniProtKB-KW"/>
</dbReference>
<comment type="similarity">
    <text evidence="1">In the C-terminal section; belongs to the class-I pyridoxal-phosphate-dependent aminotransferase family.</text>
</comment>
<evidence type="ECO:0000256" key="3">
    <source>
        <dbReference type="ARBA" id="ARBA00023015"/>
    </source>
</evidence>
<dbReference type="EMBL" id="JAVDSJ010000007">
    <property type="protein sequence ID" value="MDR6586418.1"/>
    <property type="molecule type" value="Genomic_DNA"/>
</dbReference>
<dbReference type="PANTHER" id="PTHR46577:SF2">
    <property type="entry name" value="TRANSCRIPTIONAL REGULATORY PROTEIN"/>
    <property type="match status" value="1"/>
</dbReference>
<dbReference type="Pfam" id="PF00392">
    <property type="entry name" value="GntR"/>
    <property type="match status" value="1"/>
</dbReference>
<feature type="compositionally biased region" description="Low complexity" evidence="6">
    <location>
        <begin position="20"/>
        <end position="39"/>
    </location>
</feature>
<gene>
    <name evidence="8" type="ORF">J2W50_004648</name>
</gene>
<dbReference type="InterPro" id="IPR015421">
    <property type="entry name" value="PyrdxlP-dep_Trfase_major"/>
</dbReference>
<proteinExistence type="inferred from homology"/>
<keyword evidence="3" id="KW-0805">Transcription regulation</keyword>
<name>A0ABU1PKG6_9BURK</name>
<evidence type="ECO:0000256" key="4">
    <source>
        <dbReference type="ARBA" id="ARBA00023125"/>
    </source>
</evidence>
<dbReference type="InterPro" id="IPR051446">
    <property type="entry name" value="HTH_trans_reg/aminotransferase"/>
</dbReference>
<feature type="domain" description="HTH gntR-type" evidence="7">
    <location>
        <begin position="49"/>
        <end position="117"/>
    </location>
</feature>
<dbReference type="InterPro" id="IPR004839">
    <property type="entry name" value="Aminotransferase_I/II_large"/>
</dbReference>
<evidence type="ECO:0000313" key="8">
    <source>
        <dbReference type="EMBL" id="MDR6586418.1"/>
    </source>
</evidence>
<dbReference type="InterPro" id="IPR015424">
    <property type="entry name" value="PyrdxlP-dep_Trfase"/>
</dbReference>
<keyword evidence="9" id="KW-1185">Reference proteome</keyword>
<evidence type="ECO:0000313" key="9">
    <source>
        <dbReference type="Proteomes" id="UP001260715"/>
    </source>
</evidence>
<organism evidence="8 9">
    <name type="scientific">Herbaspirillum frisingense</name>
    <dbReference type="NCBI Taxonomy" id="92645"/>
    <lineage>
        <taxon>Bacteria</taxon>
        <taxon>Pseudomonadati</taxon>
        <taxon>Pseudomonadota</taxon>
        <taxon>Betaproteobacteria</taxon>
        <taxon>Burkholderiales</taxon>
        <taxon>Oxalobacteraceae</taxon>
        <taxon>Herbaspirillum</taxon>
    </lineage>
</organism>